<dbReference type="Gene3D" id="1.10.443.10">
    <property type="entry name" value="Intergrase catalytic core"/>
    <property type="match status" value="1"/>
</dbReference>
<name>W0LEB7_9GAMM</name>
<evidence type="ECO:0000259" key="2">
    <source>
        <dbReference type="Pfam" id="PF12834"/>
    </source>
</evidence>
<dbReference type="AlphaFoldDB" id="W0LEB7"/>
<dbReference type="Pfam" id="PF12835">
    <property type="entry name" value="Integrase_1"/>
    <property type="match status" value="1"/>
</dbReference>
<gene>
    <name evidence="4" type="ORF">Z042_14745</name>
</gene>
<dbReference type="Pfam" id="PF12834">
    <property type="entry name" value="Phage_int_SAM_2"/>
    <property type="match status" value="1"/>
</dbReference>
<dbReference type="InterPro" id="IPR024457">
    <property type="entry name" value="Putative_integrase_N"/>
</dbReference>
<dbReference type="Proteomes" id="UP000019030">
    <property type="component" value="Chromosome"/>
</dbReference>
<organism evidence="4 5">
    <name type="scientific">Chania multitudinisentens RB-25</name>
    <dbReference type="NCBI Taxonomy" id="1441930"/>
    <lineage>
        <taxon>Bacteria</taxon>
        <taxon>Pseudomonadati</taxon>
        <taxon>Pseudomonadota</taxon>
        <taxon>Gammaproteobacteria</taxon>
        <taxon>Enterobacterales</taxon>
        <taxon>Yersiniaceae</taxon>
        <taxon>Chania</taxon>
    </lineage>
</organism>
<dbReference type="OrthoDB" id="5394387at2"/>
<protein>
    <submittedName>
        <fullName evidence="4">Integrase</fullName>
    </submittedName>
</protein>
<dbReference type="GO" id="GO:0006310">
    <property type="term" value="P:DNA recombination"/>
    <property type="evidence" value="ECO:0007669"/>
    <property type="project" value="UniProtKB-KW"/>
</dbReference>
<dbReference type="SUPFAM" id="SSF56349">
    <property type="entry name" value="DNA breaking-rejoining enzymes"/>
    <property type="match status" value="1"/>
</dbReference>
<dbReference type="RefSeq" id="WP_024914313.1">
    <property type="nucleotide sequence ID" value="NZ_CP007044.2"/>
</dbReference>
<proteinExistence type="predicted"/>
<accession>W0LEB7</accession>
<reference evidence="4 5" key="2">
    <citation type="submission" date="2015-03" db="EMBL/GenBank/DDBJ databases">
        <authorList>
            <person name="Chan K.-G."/>
        </authorList>
    </citation>
    <scope>NUCLEOTIDE SEQUENCE [LARGE SCALE GENOMIC DNA]</scope>
    <source>
        <strain evidence="4 5">RB-25</strain>
    </source>
</reference>
<dbReference type="InterPro" id="IPR013762">
    <property type="entry name" value="Integrase-like_cat_sf"/>
</dbReference>
<evidence type="ECO:0000259" key="3">
    <source>
        <dbReference type="Pfam" id="PF12835"/>
    </source>
</evidence>
<feature type="domain" description="Putative integrase N-terminal" evidence="2">
    <location>
        <begin position="1"/>
        <end position="88"/>
    </location>
</feature>
<dbReference type="GO" id="GO:0015074">
    <property type="term" value="P:DNA integration"/>
    <property type="evidence" value="ECO:0007669"/>
    <property type="project" value="InterPro"/>
</dbReference>
<keyword evidence="1" id="KW-0233">DNA recombination</keyword>
<keyword evidence="5" id="KW-1185">Reference proteome</keyword>
<evidence type="ECO:0000313" key="5">
    <source>
        <dbReference type="Proteomes" id="UP000019030"/>
    </source>
</evidence>
<dbReference type="EMBL" id="CP007044">
    <property type="protein sequence ID" value="AHG20724.1"/>
    <property type="molecule type" value="Genomic_DNA"/>
</dbReference>
<evidence type="ECO:0000313" key="4">
    <source>
        <dbReference type="EMBL" id="AHG20724.1"/>
    </source>
</evidence>
<feature type="domain" description="Integrase catalytic" evidence="3">
    <location>
        <begin position="111"/>
        <end position="233"/>
    </location>
</feature>
<sequence>MDDLTFTLRQLCLRNRDGGYGTQGDRLRGLTLLARQLKAAGFRQMKASSLKGKHVEALLQRWQAEGLSIGTIKNRLSYLRWWAEKIGKAGLLPKDNAQLGIPQRQYVTNQNKAVHPGETLAKVTDPHVQMSLKLQQAFGLRREESIKFQPGYADRGDFIQLKGSWTKGGRPRTIPLTTQEQRQTLNEAHQLAGKGSLIPAHKSYIQQRDKYDGQCQSLGLNRMHGLRHLYAQQRYEVLTGWKAPVVGGHSSKALTREQKTIDRLARQAISSELGHGRTQITAVYLGR</sequence>
<dbReference type="InterPro" id="IPR011010">
    <property type="entry name" value="DNA_brk_join_enz"/>
</dbReference>
<evidence type="ECO:0000256" key="1">
    <source>
        <dbReference type="ARBA" id="ARBA00023172"/>
    </source>
</evidence>
<dbReference type="KEGG" id="sfo:Z042_14745"/>
<dbReference type="InterPro" id="IPR024456">
    <property type="entry name" value="Integrase_catalytic_putative"/>
</dbReference>
<dbReference type="HOGENOM" id="CLU_043802_1_0_6"/>
<dbReference type="eggNOG" id="COG0582">
    <property type="taxonomic scope" value="Bacteria"/>
</dbReference>
<reference evidence="4 5" key="1">
    <citation type="submission" date="2014-01" db="EMBL/GenBank/DDBJ databases">
        <title>Isolation of Serratia multitudinisentens RB-25 from Ex-Landfill site.</title>
        <authorList>
            <person name="Robson E.H.J."/>
        </authorList>
    </citation>
    <scope>NUCLEOTIDE SEQUENCE [LARGE SCALE GENOMIC DNA]</scope>
    <source>
        <strain evidence="4 5">RB-25</strain>
    </source>
</reference>
<dbReference type="GO" id="GO:0003677">
    <property type="term" value="F:DNA binding"/>
    <property type="evidence" value="ECO:0007669"/>
    <property type="project" value="InterPro"/>
</dbReference>
<dbReference type="PATRIC" id="fig|1441930.4.peg.2911"/>